<dbReference type="HOGENOM" id="CLU_022627_1_0_1"/>
<dbReference type="InterPro" id="IPR000225">
    <property type="entry name" value="Armadillo"/>
</dbReference>
<dbReference type="EMBL" id="ML005411">
    <property type="protein sequence ID" value="RKP18622.1"/>
    <property type="molecule type" value="Genomic_DNA"/>
</dbReference>
<dbReference type="Proteomes" id="UP000281549">
    <property type="component" value="Unassembled WGS sequence"/>
</dbReference>
<dbReference type="GO" id="GO:0015630">
    <property type="term" value="C:microtubule cytoskeleton"/>
    <property type="evidence" value="ECO:0007669"/>
    <property type="project" value="TreeGrafter"/>
</dbReference>
<dbReference type="OrthoDB" id="7537227at2759"/>
<evidence type="ECO:0000313" key="2">
    <source>
        <dbReference type="EMBL" id="RKP18622.1"/>
    </source>
</evidence>
<dbReference type="SMART" id="SM00185">
    <property type="entry name" value="ARM"/>
    <property type="match status" value="8"/>
</dbReference>
<dbReference type="PANTHER" id="PTHR23314:SF0">
    <property type="entry name" value="SPERM-ASSOCIATED ANTIGEN 6"/>
    <property type="match status" value="1"/>
</dbReference>
<proteinExistence type="predicted"/>
<reference evidence="4" key="2">
    <citation type="journal article" date="2018" name="Nat. Microbiol.">
        <title>Leveraging single-cell genomics to expand the fungal tree of life.</title>
        <authorList>
            <person name="Ahrendt S.R."/>
            <person name="Quandt C.A."/>
            <person name="Ciobanu D."/>
            <person name="Clum A."/>
            <person name="Salamov A."/>
            <person name="Andreopoulos B."/>
            <person name="Cheng J.F."/>
            <person name="Woyke T."/>
            <person name="Pelin A."/>
            <person name="Henrissat B."/>
            <person name="Reynolds N.K."/>
            <person name="Benny G.L."/>
            <person name="Smith M.E."/>
            <person name="James T.Y."/>
            <person name="Grigoriev I.V."/>
        </authorList>
    </citation>
    <scope>NUCLEOTIDE SEQUENCE [LARGE SCALE GENOMIC DNA]</scope>
    <source>
        <strain evidence="4">CSF55</strain>
    </source>
</reference>
<dbReference type="Proteomes" id="UP000030755">
    <property type="component" value="Unassembled WGS sequence"/>
</dbReference>
<dbReference type="OMA" id="CECIEQS"/>
<dbReference type="STRING" id="988480.A0A075B191"/>
<sequence length="543" mass="58875">MTIVNGSSNTSRIVQGVFDKYQKERLSFVQTVADLASRETNIPALQQAGVMNLLRPLLLDTVPGIQQSAAVALGRLANYNEELATAVVDGSILPQLVYSLSEQNRFYKKAAAFVLRAVAKHSAHLAKSVVDSGAVEALVNCLEEFDPTVKEAAAWGLGYIARHNGELSQSIITAGAIPLLVLCVQEPELSLKRIAASSLSDIAKHSTEHAQAVADSGAINHIAPLLAHPDAKLKRQVTSALAQIAKHSVDLAEAVVEGEIFPQIVNCLKDYDVYVRKNSATLICELAKHSAELSQLVVNSGSVAAMVDYVQESSGNARLPGIMTLGYIAAFSETLALSVIVAKGVAPLVSILHEENETHIKSATTWSLGQIGRHTSEHAKSVVEQGALLALLKTYTGINNDDDMSSDLKTKTKRALKSIIEKTLVLPALEPLLHHETPSNILKYVLNQYSKVLPHDVKARRNFVTSGGLKRVQEIQAEEGSKLAESIRRINEVYPEEIVRYYSPGYSTALLEKLEEQLKPEVKIDQKESQNSTNILVPTSIPV</sequence>
<accession>A0A075B191</accession>
<dbReference type="GO" id="GO:0008017">
    <property type="term" value="F:microtubule binding"/>
    <property type="evidence" value="ECO:0007669"/>
    <property type="project" value="TreeGrafter"/>
</dbReference>
<dbReference type="GO" id="GO:0003341">
    <property type="term" value="P:cilium movement"/>
    <property type="evidence" value="ECO:0007669"/>
    <property type="project" value="TreeGrafter"/>
</dbReference>
<dbReference type="PANTHER" id="PTHR23314">
    <property type="entry name" value="SPERM-ASSOCIATED ANTIGEN 6 ARMADILLO REPEAT-CONTAINING"/>
    <property type="match status" value="1"/>
</dbReference>
<protein>
    <submittedName>
        <fullName evidence="1 2">Sperm-associated antigen 6</fullName>
    </submittedName>
</protein>
<name>A0A075B191_ROZAC</name>
<dbReference type="AlphaFoldDB" id="A0A075B191"/>
<evidence type="ECO:0000313" key="1">
    <source>
        <dbReference type="EMBL" id="EPZ34726.1"/>
    </source>
</evidence>
<reference evidence="1 3" key="1">
    <citation type="journal article" date="2013" name="Curr. Biol.">
        <title>Shared signatures of parasitism and phylogenomics unite Cryptomycota and microsporidia.</title>
        <authorList>
            <person name="James T.Y."/>
            <person name="Pelin A."/>
            <person name="Bonen L."/>
            <person name="Ahrendt S."/>
            <person name="Sain D."/>
            <person name="Corradi N."/>
            <person name="Stajich J.E."/>
        </authorList>
    </citation>
    <scope>NUCLEOTIDE SEQUENCE [LARGE SCALE GENOMIC DNA]</scope>
    <source>
        <strain evidence="1">CSF55</strain>
        <strain evidence="1">CSF55</strain>
    </source>
</reference>
<dbReference type="Gene3D" id="1.25.10.10">
    <property type="entry name" value="Leucine-rich Repeat Variant"/>
    <property type="match status" value="2"/>
</dbReference>
<evidence type="ECO:0000313" key="4">
    <source>
        <dbReference type="Proteomes" id="UP000281549"/>
    </source>
</evidence>
<dbReference type="SUPFAM" id="SSF48371">
    <property type="entry name" value="ARM repeat"/>
    <property type="match status" value="1"/>
</dbReference>
<dbReference type="InterPro" id="IPR016024">
    <property type="entry name" value="ARM-type_fold"/>
</dbReference>
<dbReference type="EMBL" id="KE560925">
    <property type="protein sequence ID" value="EPZ34726.1"/>
    <property type="molecule type" value="Genomic_DNA"/>
</dbReference>
<dbReference type="Pfam" id="PF00514">
    <property type="entry name" value="Arm"/>
    <property type="match status" value="2"/>
</dbReference>
<dbReference type="InterPro" id="IPR011989">
    <property type="entry name" value="ARM-like"/>
</dbReference>
<keyword evidence="3" id="KW-1185">Reference proteome</keyword>
<reference evidence="2" key="3">
    <citation type="submission" date="2018-08" db="EMBL/GenBank/DDBJ databases">
        <title>Leveraging single-cell genomics to expand the Fungal Tree of Life.</title>
        <authorList>
            <consortium name="DOE Joint Genome Institute"/>
            <person name="Ahrendt S.R."/>
            <person name="Quandt C.A."/>
            <person name="Ciobanu D."/>
            <person name="Clum A."/>
            <person name="Salamov A."/>
            <person name="Andreopoulos B."/>
            <person name="Cheng J.-F."/>
            <person name="Woyke T."/>
            <person name="Pelin A."/>
            <person name="Henrissat B."/>
            <person name="Reynolds N."/>
            <person name="Benny G.L."/>
            <person name="Smith M.E."/>
            <person name="James T.Y."/>
            <person name="Grigoriev I.V."/>
        </authorList>
    </citation>
    <scope>NUCLEOTIDE SEQUENCE</scope>
    <source>
        <strain evidence="2">CSF55</strain>
    </source>
</reference>
<dbReference type="FunFam" id="1.25.10.10:FF:000196">
    <property type="entry name" value="Sperm associated antigen 6"/>
    <property type="match status" value="1"/>
</dbReference>
<evidence type="ECO:0000313" key="3">
    <source>
        <dbReference type="Proteomes" id="UP000030755"/>
    </source>
</evidence>
<organism evidence="1 3">
    <name type="scientific">Rozella allomycis (strain CSF55)</name>
    <dbReference type="NCBI Taxonomy" id="988480"/>
    <lineage>
        <taxon>Eukaryota</taxon>
        <taxon>Fungi</taxon>
        <taxon>Fungi incertae sedis</taxon>
        <taxon>Cryptomycota</taxon>
        <taxon>Cryptomycota incertae sedis</taxon>
        <taxon>Rozella</taxon>
    </lineage>
</organism>
<gene>
    <name evidence="1" type="ORF">O9G_004033</name>
    <name evidence="2" type="ORF">ROZALSC1DRAFT_29712</name>
</gene>